<dbReference type="OrthoDB" id="4227234at2759"/>
<evidence type="ECO:0000256" key="1">
    <source>
        <dbReference type="SAM" id="Coils"/>
    </source>
</evidence>
<gene>
    <name evidence="4" type="ORF">EJ06DRAFT_389370</name>
</gene>
<feature type="region of interest" description="Disordered" evidence="2">
    <location>
        <begin position="528"/>
        <end position="556"/>
    </location>
</feature>
<organism evidence="4 5">
    <name type="scientific">Trichodelitschia bisporula</name>
    <dbReference type="NCBI Taxonomy" id="703511"/>
    <lineage>
        <taxon>Eukaryota</taxon>
        <taxon>Fungi</taxon>
        <taxon>Dikarya</taxon>
        <taxon>Ascomycota</taxon>
        <taxon>Pezizomycotina</taxon>
        <taxon>Dothideomycetes</taxon>
        <taxon>Dothideomycetes incertae sedis</taxon>
        <taxon>Phaeotrichales</taxon>
        <taxon>Phaeotrichaceae</taxon>
        <taxon>Trichodelitschia</taxon>
    </lineage>
</organism>
<feature type="region of interest" description="Disordered" evidence="2">
    <location>
        <begin position="112"/>
        <end position="142"/>
    </location>
</feature>
<feature type="compositionally biased region" description="Pro residues" evidence="2">
    <location>
        <begin position="128"/>
        <end position="138"/>
    </location>
</feature>
<evidence type="ECO:0000313" key="5">
    <source>
        <dbReference type="Proteomes" id="UP000799640"/>
    </source>
</evidence>
<evidence type="ECO:0000313" key="4">
    <source>
        <dbReference type="EMBL" id="KAF2401368.1"/>
    </source>
</evidence>
<sequence>MSPHKKLLHPLYAAIVPFIIIALIKSIMSASLPKSGSPSWIEFILEIPLVQFFTDPIIKSLKQVRLFKFAVDFIPSSSTFQTITNRAFSHLFRLLNFRNTISRILPQFQSRSHPRRLNAPPGTRVIAAPPPRTTPPSTNPTLIPDLHTIVNLSLSTVRLHPLTYHLFASRQTRDVVQRRLVGQQLQIGGGGSDVRVVDGEDTEGGERRAEKERRPVEEDNRKREEEGKRLAREEVNSLIGEVKVLREEVRRLTAIEAKRLADEARLRADEARLRAEDEAKRRAEDEAKRRFEVEVKRLTQELRHVHEREAAHLAEEEERRRVEAEERCRMAKRLEGTANDVFRFGGTVHGMDLALRESSKDLDATVASGVQKKLKIKKMGPRMAEKDEVFARMRFDIPKEDPFSTGLIKRDPTNTGGQVRRPDLPSLLQDIDPLAPGFTCIGTTKQGLRCRQSFISYQSKSLAHQRLQKMLSGDPGDSFELHRLQELADWCLCPRWHNSTNPHHRQDRKLAEEWYRKLTSSKALPVIQNNTGLISPPQTPPNDATYQSAHTTTFRE</sequence>
<feature type="region of interest" description="Disordered" evidence="2">
    <location>
        <begin position="191"/>
        <end position="226"/>
    </location>
</feature>
<name>A0A6G1HZ93_9PEZI</name>
<accession>A0A6G1HZ93</accession>
<protein>
    <submittedName>
        <fullName evidence="4">Uncharacterized protein</fullName>
    </submittedName>
</protein>
<feature type="compositionally biased region" description="Basic and acidic residues" evidence="2">
    <location>
        <begin position="204"/>
        <end position="226"/>
    </location>
</feature>
<keyword evidence="3" id="KW-1133">Transmembrane helix</keyword>
<keyword evidence="5" id="KW-1185">Reference proteome</keyword>
<keyword evidence="3" id="KW-0812">Transmembrane</keyword>
<keyword evidence="1" id="KW-0175">Coiled coil</keyword>
<dbReference type="EMBL" id="ML996693">
    <property type="protein sequence ID" value="KAF2401368.1"/>
    <property type="molecule type" value="Genomic_DNA"/>
</dbReference>
<evidence type="ECO:0000256" key="3">
    <source>
        <dbReference type="SAM" id="Phobius"/>
    </source>
</evidence>
<dbReference type="Proteomes" id="UP000799640">
    <property type="component" value="Unassembled WGS sequence"/>
</dbReference>
<feature type="transmembrane region" description="Helical" evidence="3">
    <location>
        <begin position="7"/>
        <end position="28"/>
    </location>
</feature>
<feature type="region of interest" description="Disordered" evidence="2">
    <location>
        <begin position="403"/>
        <end position="423"/>
    </location>
</feature>
<evidence type="ECO:0000256" key="2">
    <source>
        <dbReference type="SAM" id="MobiDB-lite"/>
    </source>
</evidence>
<feature type="compositionally biased region" description="Basic and acidic residues" evidence="2">
    <location>
        <begin position="403"/>
        <end position="412"/>
    </location>
</feature>
<feature type="coiled-coil region" evidence="1">
    <location>
        <begin position="228"/>
        <end position="334"/>
    </location>
</feature>
<keyword evidence="3" id="KW-0472">Membrane</keyword>
<reference evidence="4" key="1">
    <citation type="journal article" date="2020" name="Stud. Mycol.">
        <title>101 Dothideomycetes genomes: a test case for predicting lifestyles and emergence of pathogens.</title>
        <authorList>
            <person name="Haridas S."/>
            <person name="Albert R."/>
            <person name="Binder M."/>
            <person name="Bloem J."/>
            <person name="Labutti K."/>
            <person name="Salamov A."/>
            <person name="Andreopoulos B."/>
            <person name="Baker S."/>
            <person name="Barry K."/>
            <person name="Bills G."/>
            <person name="Bluhm B."/>
            <person name="Cannon C."/>
            <person name="Castanera R."/>
            <person name="Culley D."/>
            <person name="Daum C."/>
            <person name="Ezra D."/>
            <person name="Gonzalez J."/>
            <person name="Henrissat B."/>
            <person name="Kuo A."/>
            <person name="Liang C."/>
            <person name="Lipzen A."/>
            <person name="Lutzoni F."/>
            <person name="Magnuson J."/>
            <person name="Mondo S."/>
            <person name="Nolan M."/>
            <person name="Ohm R."/>
            <person name="Pangilinan J."/>
            <person name="Park H.-J."/>
            <person name="Ramirez L."/>
            <person name="Alfaro M."/>
            <person name="Sun H."/>
            <person name="Tritt A."/>
            <person name="Yoshinaga Y."/>
            <person name="Zwiers L.-H."/>
            <person name="Turgeon B."/>
            <person name="Goodwin S."/>
            <person name="Spatafora J."/>
            <person name="Crous P."/>
            <person name="Grigoriev I."/>
        </authorList>
    </citation>
    <scope>NUCLEOTIDE SEQUENCE</scope>
    <source>
        <strain evidence="4">CBS 262.69</strain>
    </source>
</reference>
<feature type="compositionally biased region" description="Polar residues" evidence="2">
    <location>
        <begin position="541"/>
        <end position="556"/>
    </location>
</feature>
<proteinExistence type="predicted"/>
<dbReference type="AlphaFoldDB" id="A0A6G1HZ93"/>